<gene>
    <name evidence="2" type="ORF">TrST_g2182</name>
</gene>
<organism evidence="2 3">
    <name type="scientific">Triparma strigata</name>
    <dbReference type="NCBI Taxonomy" id="1606541"/>
    <lineage>
        <taxon>Eukaryota</taxon>
        <taxon>Sar</taxon>
        <taxon>Stramenopiles</taxon>
        <taxon>Ochrophyta</taxon>
        <taxon>Bolidophyceae</taxon>
        <taxon>Parmales</taxon>
        <taxon>Triparmaceae</taxon>
        <taxon>Triparma</taxon>
    </lineage>
</organism>
<keyword evidence="3" id="KW-1185">Reference proteome</keyword>
<dbReference type="SUPFAM" id="SSF46689">
    <property type="entry name" value="Homeodomain-like"/>
    <property type="match status" value="1"/>
</dbReference>
<evidence type="ECO:0000313" key="2">
    <source>
        <dbReference type="EMBL" id="GMH96760.1"/>
    </source>
</evidence>
<dbReference type="Gene3D" id="2.30.42.10">
    <property type="match status" value="1"/>
</dbReference>
<evidence type="ECO:0000259" key="1">
    <source>
        <dbReference type="PROSITE" id="PS50090"/>
    </source>
</evidence>
<reference evidence="3" key="1">
    <citation type="journal article" date="2023" name="Commun. Biol.">
        <title>Genome analysis of Parmales, the sister group of diatoms, reveals the evolutionary specialization of diatoms from phago-mixotrophs to photoautotrophs.</title>
        <authorList>
            <person name="Ban H."/>
            <person name="Sato S."/>
            <person name="Yoshikawa S."/>
            <person name="Yamada K."/>
            <person name="Nakamura Y."/>
            <person name="Ichinomiya M."/>
            <person name="Sato N."/>
            <person name="Blanc-Mathieu R."/>
            <person name="Endo H."/>
            <person name="Kuwata A."/>
            <person name="Ogata H."/>
        </authorList>
    </citation>
    <scope>NUCLEOTIDE SEQUENCE [LARGE SCALE GENOMIC DNA]</scope>
    <source>
        <strain evidence="3">NIES 3701</strain>
    </source>
</reference>
<dbReference type="InterPro" id="IPR009057">
    <property type="entry name" value="Homeodomain-like_sf"/>
</dbReference>
<name>A0A9W7C2F1_9STRA</name>
<protein>
    <recommendedName>
        <fullName evidence="1">Myb-like domain-containing protein</fullName>
    </recommendedName>
</protein>
<comment type="caution">
    <text evidence="2">The sequence shown here is derived from an EMBL/GenBank/DDBJ whole genome shotgun (WGS) entry which is preliminary data.</text>
</comment>
<dbReference type="Proteomes" id="UP001165085">
    <property type="component" value="Unassembled WGS sequence"/>
</dbReference>
<dbReference type="InterPro" id="IPR001005">
    <property type="entry name" value="SANT/Myb"/>
</dbReference>
<dbReference type="InterPro" id="IPR036034">
    <property type="entry name" value="PDZ_sf"/>
</dbReference>
<evidence type="ECO:0000313" key="3">
    <source>
        <dbReference type="Proteomes" id="UP001165085"/>
    </source>
</evidence>
<proteinExistence type="predicted"/>
<accession>A0A9W7C2F1</accession>
<dbReference type="EMBL" id="BRXY01000473">
    <property type="protein sequence ID" value="GMH96760.1"/>
    <property type="molecule type" value="Genomic_DNA"/>
</dbReference>
<dbReference type="AlphaFoldDB" id="A0A9W7C2F1"/>
<dbReference type="SUPFAM" id="SSF50156">
    <property type="entry name" value="PDZ domain-like"/>
    <property type="match status" value="1"/>
</dbReference>
<sequence>MTKRRKVSSGETELAAQTITAAVVDSDRDLSFSLQPRLESTPLGLFYEGETEMTIEEWWKINSSSADVCWQRPPLSLSAPPQYDEMPLAANVLSSLSAQKPAKTLPQAIDVGDAKKTETYSISLNRQELGIKVQNSFTNANSIHNKIIVKTVLNESYKGLVEPGHWIQSINGVSCSRMGLRGACEMLNRLPRPVRITFGRRKSAKWLEEKENSEQQEPLPAVMPVVVVSEPAVKSKYRIGSWTDNEQLVFLSSLRRLRLLEKGPPHQWKLVQEDVTTRSLNQIKSHAQKVIDKVKIGVDIFEKLDRSLSHDPGVDFKAAMLAEKYLNSKKKERI</sequence>
<dbReference type="Gene3D" id="1.10.10.60">
    <property type="entry name" value="Homeodomain-like"/>
    <property type="match status" value="1"/>
</dbReference>
<dbReference type="PROSITE" id="PS50090">
    <property type="entry name" value="MYB_LIKE"/>
    <property type="match status" value="1"/>
</dbReference>
<feature type="domain" description="Myb-like" evidence="1">
    <location>
        <begin position="234"/>
        <end position="291"/>
    </location>
</feature>